<gene>
    <name evidence="3" type="ORF">HNV10_08005</name>
</gene>
<comment type="caution">
    <text evidence="3">The sequence shown here is derived from an EMBL/GenBank/DDBJ whole genome shotgun (WGS) entry which is preliminary data.</text>
</comment>
<evidence type="ECO:0000256" key="2">
    <source>
        <dbReference type="SAM" id="SignalP"/>
    </source>
</evidence>
<keyword evidence="2" id="KW-0732">Signal</keyword>
<feature type="chain" id="PRO_5047033323" description="WG repeat protein" evidence="2">
    <location>
        <begin position="21"/>
        <end position="427"/>
    </location>
</feature>
<feature type="coiled-coil region" evidence="1">
    <location>
        <begin position="101"/>
        <end position="128"/>
    </location>
</feature>
<name>A0ABX2E3W4_9FLAO</name>
<reference evidence="3 4" key="1">
    <citation type="journal article" date="2015" name="Int. J. Syst. Evol. Microbiol.">
        <title>Winogradskyella litoriviva sp. nov., isolated from coastal seawater.</title>
        <authorList>
            <person name="Nedashkovskaya O.I."/>
            <person name="Kukhlevskiy A.D."/>
            <person name="Zhukova N.V."/>
            <person name="Kim S.J."/>
            <person name="Rhee S.K."/>
            <person name="Mikhailov V.V."/>
        </authorList>
    </citation>
    <scope>NUCLEOTIDE SEQUENCE [LARGE SCALE GENOMIC DNA]</scope>
    <source>
        <strain evidence="3 4">KMM6491</strain>
    </source>
</reference>
<protein>
    <recommendedName>
        <fullName evidence="5">WG repeat protein</fullName>
    </recommendedName>
</protein>
<dbReference type="RefSeq" id="WP_173300813.1">
    <property type="nucleotide sequence ID" value="NZ_JABRWQ010000003.1"/>
</dbReference>
<keyword evidence="4" id="KW-1185">Reference proteome</keyword>
<proteinExistence type="predicted"/>
<keyword evidence="1" id="KW-0175">Coiled coil</keyword>
<organism evidence="3 4">
    <name type="scientific">Winogradskyella litoriviva</name>
    <dbReference type="NCBI Taxonomy" id="1220182"/>
    <lineage>
        <taxon>Bacteria</taxon>
        <taxon>Pseudomonadati</taxon>
        <taxon>Bacteroidota</taxon>
        <taxon>Flavobacteriia</taxon>
        <taxon>Flavobacteriales</taxon>
        <taxon>Flavobacteriaceae</taxon>
        <taxon>Winogradskyella</taxon>
    </lineage>
</organism>
<sequence>MSFKSIILSFLFVFTTVSFAQTNSEIAEVYVKRSEALFFNSDMDKSLEIFNKALKYMDSIPNSRVAKLGTLLHFEHQQFFEARSYAKWYFELEEDKTKEEYSDMLETYVNIQEEIDKYIEEQKVLELQRLKEDREAKRLDSLNNLWSDKSKAFQINIDSIYTFNKYNLAVFSKDGKLGIMNDVGTVVEEPLDFKHYITYDGYVLMLDKPKNPTKIFAYNCKNKQGQLLPSVAQFNSNSSHFGKVMLPRANGLLVAYPNNTGNAFIYNLEIKSVVASSDLKEFLKELKKNDIIEKYKDNQIRINKQWLTLGNTLGAGVYELYENNTRYGYLNTSDGKIYDNKYYNYLGGFCNGNFELLEDEKRFWLDADGVKREKNKNENGNYSGVSRFIKQENGSYYILQNRKGKDYLILGKNALLNRKQFVSGATF</sequence>
<feature type="signal peptide" evidence="2">
    <location>
        <begin position="1"/>
        <end position="20"/>
    </location>
</feature>
<accession>A0ABX2E3W4</accession>
<dbReference type="EMBL" id="JABRWQ010000003">
    <property type="protein sequence ID" value="NRD23180.1"/>
    <property type="molecule type" value="Genomic_DNA"/>
</dbReference>
<evidence type="ECO:0000313" key="4">
    <source>
        <dbReference type="Proteomes" id="UP000805085"/>
    </source>
</evidence>
<evidence type="ECO:0000256" key="1">
    <source>
        <dbReference type="SAM" id="Coils"/>
    </source>
</evidence>
<evidence type="ECO:0000313" key="3">
    <source>
        <dbReference type="EMBL" id="NRD23180.1"/>
    </source>
</evidence>
<evidence type="ECO:0008006" key="5">
    <source>
        <dbReference type="Google" id="ProtNLM"/>
    </source>
</evidence>
<dbReference type="Proteomes" id="UP000805085">
    <property type="component" value="Unassembled WGS sequence"/>
</dbReference>